<dbReference type="SUPFAM" id="SSF52540">
    <property type="entry name" value="P-loop containing nucleoside triphosphate hydrolases"/>
    <property type="match status" value="1"/>
</dbReference>
<name>A0A6G6WH28_9ACTN</name>
<gene>
    <name evidence="4" type="ORF">G5V58_17865</name>
</gene>
<dbReference type="PANTHER" id="PTHR10605:SF56">
    <property type="entry name" value="BIFUNCTIONAL HEPARAN SULFATE N-DEACETYLASE_N-SULFOTRANSFERASE"/>
    <property type="match status" value="1"/>
</dbReference>
<dbReference type="RefSeq" id="WP_165235729.1">
    <property type="nucleotide sequence ID" value="NZ_CP049257.1"/>
</dbReference>
<dbReference type="Proteomes" id="UP000502996">
    <property type="component" value="Chromosome"/>
</dbReference>
<keyword evidence="5" id="KW-1185">Reference proteome</keyword>
<evidence type="ECO:0000313" key="4">
    <source>
        <dbReference type="EMBL" id="QIG44395.1"/>
    </source>
</evidence>
<reference evidence="4 5" key="1">
    <citation type="submission" date="2020-02" db="EMBL/GenBank/DDBJ databases">
        <title>Full genome sequence of Nocardioides sp. R-3366.</title>
        <authorList>
            <person name="Im W.-T."/>
        </authorList>
    </citation>
    <scope>NUCLEOTIDE SEQUENCE [LARGE SCALE GENOMIC DNA]</scope>
    <source>
        <strain evidence="4 5">R-3366</strain>
    </source>
</reference>
<evidence type="ECO:0000313" key="5">
    <source>
        <dbReference type="Proteomes" id="UP000502996"/>
    </source>
</evidence>
<dbReference type="InterPro" id="IPR037359">
    <property type="entry name" value="NST/OST"/>
</dbReference>
<keyword evidence="1 4" id="KW-0808">Transferase</keyword>
<dbReference type="InterPro" id="IPR027417">
    <property type="entry name" value="P-loop_NTPase"/>
</dbReference>
<feature type="domain" description="Sulfotransferase" evidence="3">
    <location>
        <begin position="34"/>
        <end position="242"/>
    </location>
</feature>
<dbReference type="PANTHER" id="PTHR10605">
    <property type="entry name" value="HEPARAN SULFATE SULFOTRANSFERASE"/>
    <property type="match status" value="1"/>
</dbReference>
<dbReference type="AlphaFoldDB" id="A0A6G6WH28"/>
<dbReference type="KEGG" id="nano:G5V58_17865"/>
<keyword evidence="2" id="KW-0325">Glycoprotein</keyword>
<dbReference type="GO" id="GO:0008146">
    <property type="term" value="F:sulfotransferase activity"/>
    <property type="evidence" value="ECO:0007669"/>
    <property type="project" value="InterPro"/>
</dbReference>
<organism evidence="4 5">
    <name type="scientific">Nocardioides anomalus</name>
    <dbReference type="NCBI Taxonomy" id="2712223"/>
    <lineage>
        <taxon>Bacteria</taxon>
        <taxon>Bacillati</taxon>
        <taxon>Actinomycetota</taxon>
        <taxon>Actinomycetes</taxon>
        <taxon>Propionibacteriales</taxon>
        <taxon>Nocardioidaceae</taxon>
        <taxon>Nocardioides</taxon>
    </lineage>
</organism>
<evidence type="ECO:0000256" key="1">
    <source>
        <dbReference type="ARBA" id="ARBA00022679"/>
    </source>
</evidence>
<dbReference type="Pfam" id="PF00685">
    <property type="entry name" value="Sulfotransfer_1"/>
    <property type="match status" value="1"/>
</dbReference>
<dbReference type="EMBL" id="CP049257">
    <property type="protein sequence ID" value="QIG44395.1"/>
    <property type="molecule type" value="Genomic_DNA"/>
</dbReference>
<evidence type="ECO:0000259" key="3">
    <source>
        <dbReference type="Pfam" id="PF00685"/>
    </source>
</evidence>
<evidence type="ECO:0000256" key="2">
    <source>
        <dbReference type="ARBA" id="ARBA00023180"/>
    </source>
</evidence>
<accession>A0A6G6WH28</accession>
<sequence>MTVRAAMPLGVKTVGRAVSVRVGSATAGRRQLPSFIMVGAQRAGTTSLYRALMSHPLVHSANFHKGVNYFDINYHRDFSWYQGHFPTVAGLRRGPRPVAGEPVTFEASGYYMWHPCAAERLARHLPEVKVLAMLRDPVERAYSAWKHEQARGFETESFETALGLEDERLHGEVARMVADRDYRSHAHRHQAYVRRGEYAEQLLRLQAHLSPGQVHVVESEAFFEHPEDTYAALLDFLGLPEVLPERFDRWNGRPSAPMSEATRERLRSHFDDHDRALAGLLGREPAWRQ</sequence>
<protein>
    <submittedName>
        <fullName evidence="4">Sulfotransferase</fullName>
    </submittedName>
</protein>
<proteinExistence type="predicted"/>
<dbReference type="InterPro" id="IPR000863">
    <property type="entry name" value="Sulfotransferase_dom"/>
</dbReference>
<dbReference type="Gene3D" id="3.40.50.300">
    <property type="entry name" value="P-loop containing nucleotide triphosphate hydrolases"/>
    <property type="match status" value="1"/>
</dbReference>